<organism evidence="9 10">
    <name type="scientific">Roseateles oligotrophus</name>
    <dbReference type="NCBI Taxonomy" id="1769250"/>
    <lineage>
        <taxon>Bacteria</taxon>
        <taxon>Pseudomonadati</taxon>
        <taxon>Pseudomonadota</taxon>
        <taxon>Betaproteobacteria</taxon>
        <taxon>Burkholderiales</taxon>
        <taxon>Sphaerotilaceae</taxon>
        <taxon>Roseateles</taxon>
    </lineage>
</organism>
<sequence>MERVDPLSIAAVPAFADNYIWMLHDGHQALVVDPGDASPVFAALAAQSLRLAGILVSHHHPDHVGGVAALREAFSVPVYGPARETLPEPCVRVSEGDRIPLLGRQFEVLEVPGHTLGHIAFLLAEPGAVAAPALFCGDTLFSGGCGRLFEGTPAQMYHSLQKLAALPAATRVFCTHEYTLSNLRFARHIEPDNQALRDYQAWCLQQREQGLPTLPSTLALELQINPFLRCGETTVRAAVAAQDPAAADSAPSIDTFGRLRQWKNDFR</sequence>
<dbReference type="InterPro" id="IPR032282">
    <property type="entry name" value="HAGH_C"/>
</dbReference>
<dbReference type="GO" id="GO:0019243">
    <property type="term" value="P:methylglyoxal catabolic process to D-lactate via S-lactoyl-glutathione"/>
    <property type="evidence" value="ECO:0007669"/>
    <property type="project" value="UniProtKB-UniRule"/>
</dbReference>
<accession>A0A840LAK3</accession>
<dbReference type="AlphaFoldDB" id="A0A840LAK3"/>
<dbReference type="InterPro" id="IPR050110">
    <property type="entry name" value="Glyoxalase_II_hydrolase"/>
</dbReference>
<gene>
    <name evidence="7" type="primary">gloB</name>
    <name evidence="9" type="ORF">HNP55_002215</name>
</gene>
<evidence type="ECO:0000256" key="2">
    <source>
        <dbReference type="ARBA" id="ARBA00004963"/>
    </source>
</evidence>
<evidence type="ECO:0000256" key="1">
    <source>
        <dbReference type="ARBA" id="ARBA00001623"/>
    </source>
</evidence>
<comment type="caution">
    <text evidence="9">The sequence shown here is derived from an EMBL/GenBank/DDBJ whole genome shotgun (WGS) entry which is preliminary data.</text>
</comment>
<keyword evidence="4 7" id="KW-0479">Metal-binding</keyword>
<dbReference type="EC" id="3.1.2.6" evidence="7"/>
<evidence type="ECO:0000259" key="8">
    <source>
        <dbReference type="SMART" id="SM00849"/>
    </source>
</evidence>
<dbReference type="Proteomes" id="UP000562027">
    <property type="component" value="Unassembled WGS sequence"/>
</dbReference>
<feature type="binding site" evidence="7">
    <location>
        <position position="63"/>
    </location>
    <ligand>
        <name>Zn(2+)</name>
        <dbReference type="ChEBI" id="CHEBI:29105"/>
        <label>2</label>
    </ligand>
</feature>
<dbReference type="HAMAP" id="MF_01374">
    <property type="entry name" value="Glyoxalase_2"/>
    <property type="match status" value="1"/>
</dbReference>
<dbReference type="UniPathway" id="UPA00619">
    <property type="reaction ID" value="UER00676"/>
</dbReference>
<dbReference type="SUPFAM" id="SSF56281">
    <property type="entry name" value="Metallo-hydrolase/oxidoreductase"/>
    <property type="match status" value="1"/>
</dbReference>
<dbReference type="GO" id="GO:0046872">
    <property type="term" value="F:metal ion binding"/>
    <property type="evidence" value="ECO:0007669"/>
    <property type="project" value="UniProtKB-KW"/>
</dbReference>
<comment type="catalytic activity">
    <reaction evidence="1 7">
        <text>an S-(2-hydroxyacyl)glutathione + H2O = a 2-hydroxy carboxylate + glutathione + H(+)</text>
        <dbReference type="Rhea" id="RHEA:21864"/>
        <dbReference type="ChEBI" id="CHEBI:15377"/>
        <dbReference type="ChEBI" id="CHEBI:15378"/>
        <dbReference type="ChEBI" id="CHEBI:57925"/>
        <dbReference type="ChEBI" id="CHEBI:58896"/>
        <dbReference type="ChEBI" id="CHEBI:71261"/>
        <dbReference type="EC" id="3.1.2.6"/>
    </reaction>
</comment>
<dbReference type="PIRSF" id="PIRSF005457">
    <property type="entry name" value="Glx"/>
    <property type="match status" value="1"/>
</dbReference>
<evidence type="ECO:0000256" key="7">
    <source>
        <dbReference type="HAMAP-Rule" id="MF_01374"/>
    </source>
</evidence>
<evidence type="ECO:0000256" key="4">
    <source>
        <dbReference type="ARBA" id="ARBA00022723"/>
    </source>
</evidence>
<feature type="binding site" evidence="7">
    <location>
        <position position="60"/>
    </location>
    <ligand>
        <name>Zn(2+)</name>
        <dbReference type="ChEBI" id="CHEBI:29105"/>
        <label>1</label>
    </ligand>
</feature>
<comment type="similarity">
    <text evidence="3 7">Belongs to the metallo-beta-lactamase superfamily. Glyoxalase II family.</text>
</comment>
<dbReference type="SMART" id="SM00849">
    <property type="entry name" value="Lactamase_B"/>
    <property type="match status" value="1"/>
</dbReference>
<dbReference type="InterPro" id="IPR035680">
    <property type="entry name" value="Clx_II_MBL"/>
</dbReference>
<dbReference type="GO" id="GO:0004416">
    <property type="term" value="F:hydroxyacylglutathione hydrolase activity"/>
    <property type="evidence" value="ECO:0007669"/>
    <property type="project" value="UniProtKB-UniRule"/>
</dbReference>
<dbReference type="CDD" id="cd07723">
    <property type="entry name" value="hydroxyacylglutathione_hydrolase_MBL-fold"/>
    <property type="match status" value="1"/>
</dbReference>
<evidence type="ECO:0000313" key="9">
    <source>
        <dbReference type="EMBL" id="MBB4843692.1"/>
    </source>
</evidence>
<dbReference type="Pfam" id="PF16123">
    <property type="entry name" value="HAGH_C"/>
    <property type="match status" value="1"/>
</dbReference>
<dbReference type="Pfam" id="PF00753">
    <property type="entry name" value="Lactamase_B"/>
    <property type="match status" value="1"/>
</dbReference>
<comment type="pathway">
    <text evidence="2 7">Secondary metabolite metabolism; methylglyoxal degradation; (R)-lactate from methylglyoxal: step 2/2.</text>
</comment>
<keyword evidence="6 7" id="KW-0862">Zinc</keyword>
<comment type="function">
    <text evidence="7">Thiolesterase that catalyzes the hydrolysis of S-D-lactoyl-glutathione to form glutathione and D-lactic acid.</text>
</comment>
<dbReference type="NCBIfam" id="TIGR03413">
    <property type="entry name" value="GSH_gloB"/>
    <property type="match status" value="1"/>
</dbReference>
<evidence type="ECO:0000256" key="5">
    <source>
        <dbReference type="ARBA" id="ARBA00022801"/>
    </source>
</evidence>
<feature type="binding site" evidence="7">
    <location>
        <position position="62"/>
    </location>
    <ligand>
        <name>Zn(2+)</name>
        <dbReference type="ChEBI" id="CHEBI:29105"/>
        <label>2</label>
    </ligand>
</feature>
<proteinExistence type="inferred from homology"/>
<feature type="binding site" evidence="7">
    <location>
        <position position="58"/>
    </location>
    <ligand>
        <name>Zn(2+)</name>
        <dbReference type="ChEBI" id="CHEBI:29105"/>
        <label>1</label>
    </ligand>
</feature>
<evidence type="ECO:0000256" key="3">
    <source>
        <dbReference type="ARBA" id="ARBA00006759"/>
    </source>
</evidence>
<dbReference type="PANTHER" id="PTHR43705:SF1">
    <property type="entry name" value="HYDROXYACYLGLUTATHIONE HYDROLASE GLOB"/>
    <property type="match status" value="1"/>
</dbReference>
<dbReference type="Gene3D" id="3.60.15.10">
    <property type="entry name" value="Ribonuclease Z/Hydroxyacylglutathione hydrolase-like"/>
    <property type="match status" value="1"/>
</dbReference>
<name>A0A840LAK3_9BURK</name>
<comment type="cofactor">
    <cofactor evidence="7">
        <name>Zn(2+)</name>
        <dbReference type="ChEBI" id="CHEBI:29105"/>
    </cofactor>
    <text evidence="7">Binds 2 Zn(2+) ions per subunit.</text>
</comment>
<dbReference type="EMBL" id="JACHLP010000004">
    <property type="protein sequence ID" value="MBB4843692.1"/>
    <property type="molecule type" value="Genomic_DNA"/>
</dbReference>
<keyword evidence="5 7" id="KW-0378">Hydrolase</keyword>
<dbReference type="PANTHER" id="PTHR43705">
    <property type="entry name" value="HYDROXYACYLGLUTATHIONE HYDROLASE"/>
    <property type="match status" value="1"/>
</dbReference>
<evidence type="ECO:0000313" key="10">
    <source>
        <dbReference type="Proteomes" id="UP000562027"/>
    </source>
</evidence>
<comment type="subunit">
    <text evidence="7">Monomer.</text>
</comment>
<feature type="binding site" evidence="7">
    <location>
        <position position="176"/>
    </location>
    <ligand>
        <name>Zn(2+)</name>
        <dbReference type="ChEBI" id="CHEBI:29105"/>
        <label>2</label>
    </ligand>
</feature>
<keyword evidence="10" id="KW-1185">Reference proteome</keyword>
<feature type="binding site" evidence="7">
    <location>
        <position position="138"/>
    </location>
    <ligand>
        <name>Zn(2+)</name>
        <dbReference type="ChEBI" id="CHEBI:29105"/>
        <label>1</label>
    </ligand>
</feature>
<feature type="binding site" evidence="7">
    <location>
        <position position="138"/>
    </location>
    <ligand>
        <name>Zn(2+)</name>
        <dbReference type="ChEBI" id="CHEBI:29105"/>
        <label>2</label>
    </ligand>
</feature>
<protein>
    <recommendedName>
        <fullName evidence="7">Hydroxyacylglutathione hydrolase</fullName>
        <ecNumber evidence="7">3.1.2.6</ecNumber>
    </recommendedName>
    <alternativeName>
        <fullName evidence="7">Glyoxalase II</fullName>
        <shortName evidence="7">Glx II</shortName>
    </alternativeName>
</protein>
<evidence type="ECO:0000256" key="6">
    <source>
        <dbReference type="ARBA" id="ARBA00022833"/>
    </source>
</evidence>
<dbReference type="InterPro" id="IPR036866">
    <property type="entry name" value="RibonucZ/Hydroxyglut_hydro"/>
</dbReference>
<feature type="binding site" evidence="7">
    <location>
        <position position="114"/>
    </location>
    <ligand>
        <name>Zn(2+)</name>
        <dbReference type="ChEBI" id="CHEBI:29105"/>
        <label>1</label>
    </ligand>
</feature>
<dbReference type="RefSeq" id="WP_184299203.1">
    <property type="nucleotide sequence ID" value="NZ_JACHLP010000004.1"/>
</dbReference>
<dbReference type="InterPro" id="IPR001279">
    <property type="entry name" value="Metallo-B-lactamas"/>
</dbReference>
<reference evidence="9 10" key="1">
    <citation type="submission" date="2020-08" db="EMBL/GenBank/DDBJ databases">
        <title>Functional genomics of gut bacteria from endangered species of beetles.</title>
        <authorList>
            <person name="Carlos-Shanley C."/>
        </authorList>
    </citation>
    <scope>NUCLEOTIDE SEQUENCE [LARGE SCALE GENOMIC DNA]</scope>
    <source>
        <strain evidence="9 10">S00239</strain>
    </source>
</reference>
<feature type="domain" description="Metallo-beta-lactamase" evidence="8">
    <location>
        <begin position="17"/>
        <end position="176"/>
    </location>
</feature>
<dbReference type="InterPro" id="IPR017782">
    <property type="entry name" value="Hydroxyacylglutathione_Hdrlase"/>
</dbReference>